<dbReference type="Proteomes" id="UP000059680">
    <property type="component" value="Chromosome 5"/>
</dbReference>
<accession>A0A0P0WLW6</accession>
<feature type="region of interest" description="Disordered" evidence="1">
    <location>
        <begin position="66"/>
        <end position="98"/>
    </location>
</feature>
<feature type="region of interest" description="Disordered" evidence="1">
    <location>
        <begin position="1"/>
        <end position="30"/>
    </location>
</feature>
<evidence type="ECO:0000256" key="1">
    <source>
        <dbReference type="SAM" id="MobiDB-lite"/>
    </source>
</evidence>
<organism evidence="2 3">
    <name type="scientific">Oryza sativa subsp. japonica</name>
    <name type="common">Rice</name>
    <dbReference type="NCBI Taxonomy" id="39947"/>
    <lineage>
        <taxon>Eukaryota</taxon>
        <taxon>Viridiplantae</taxon>
        <taxon>Streptophyta</taxon>
        <taxon>Embryophyta</taxon>
        <taxon>Tracheophyta</taxon>
        <taxon>Spermatophyta</taxon>
        <taxon>Magnoliopsida</taxon>
        <taxon>Liliopsida</taxon>
        <taxon>Poales</taxon>
        <taxon>Poaceae</taxon>
        <taxon>BOP clade</taxon>
        <taxon>Oryzoideae</taxon>
        <taxon>Oryzeae</taxon>
        <taxon>Oryzinae</taxon>
        <taxon>Oryza</taxon>
        <taxon>Oryza sativa</taxon>
    </lineage>
</organism>
<dbReference type="Gramene" id="Os05t0380250-00">
    <property type="protein sequence ID" value="Os05t0380250-00"/>
    <property type="gene ID" value="Os05g0380250"/>
</dbReference>
<reference evidence="2 3" key="2">
    <citation type="journal article" date="2013" name="Plant Cell Physiol.">
        <title>Rice Annotation Project Database (RAP-DB): an integrative and interactive database for rice genomics.</title>
        <authorList>
            <person name="Sakai H."/>
            <person name="Lee S.S."/>
            <person name="Tanaka T."/>
            <person name="Numa H."/>
            <person name="Kim J."/>
            <person name="Kawahara Y."/>
            <person name="Wakimoto H."/>
            <person name="Yang C.C."/>
            <person name="Iwamoto M."/>
            <person name="Abe T."/>
            <person name="Yamada Y."/>
            <person name="Muto A."/>
            <person name="Inokuchi H."/>
            <person name="Ikemura T."/>
            <person name="Matsumoto T."/>
            <person name="Sasaki T."/>
            <person name="Itoh T."/>
        </authorList>
    </citation>
    <scope>NUCLEOTIDE SEQUENCE [LARGE SCALE GENOMIC DNA]</scope>
    <source>
        <strain evidence="3">cv. Nipponbare</strain>
    </source>
</reference>
<dbReference type="EMBL" id="AP014961">
    <property type="protein sequence ID" value="BAS93757.1"/>
    <property type="molecule type" value="Genomic_DNA"/>
</dbReference>
<reference evidence="2 3" key="3">
    <citation type="journal article" date="2013" name="Rice">
        <title>Improvement of the Oryza sativa Nipponbare reference genome using next generation sequence and optical map data.</title>
        <authorList>
            <person name="Kawahara Y."/>
            <person name="de la Bastide M."/>
            <person name="Hamilton J.P."/>
            <person name="Kanamori H."/>
            <person name="McCombie W.R."/>
            <person name="Ouyang S."/>
            <person name="Schwartz D.C."/>
            <person name="Tanaka T."/>
            <person name="Wu J."/>
            <person name="Zhou S."/>
            <person name="Childs K.L."/>
            <person name="Davidson R.M."/>
            <person name="Lin H."/>
            <person name="Quesada-Ocampo L."/>
            <person name="Vaillancourt B."/>
            <person name="Sakai H."/>
            <person name="Lee S.S."/>
            <person name="Kim J."/>
            <person name="Numa H."/>
            <person name="Itoh T."/>
            <person name="Buell C.R."/>
            <person name="Matsumoto T."/>
        </authorList>
    </citation>
    <scope>NUCLEOTIDE SEQUENCE [LARGE SCALE GENOMIC DNA]</scope>
    <source>
        <strain evidence="3">cv. Nipponbare</strain>
    </source>
</reference>
<dbReference type="PaxDb" id="39947-A0A0P0WLW6"/>
<feature type="compositionally biased region" description="Basic and acidic residues" evidence="1">
    <location>
        <begin position="1"/>
        <end position="10"/>
    </location>
</feature>
<reference evidence="3" key="1">
    <citation type="journal article" date="2005" name="Nature">
        <title>The map-based sequence of the rice genome.</title>
        <authorList>
            <consortium name="International rice genome sequencing project (IRGSP)"/>
            <person name="Matsumoto T."/>
            <person name="Wu J."/>
            <person name="Kanamori H."/>
            <person name="Katayose Y."/>
            <person name="Fujisawa M."/>
            <person name="Namiki N."/>
            <person name="Mizuno H."/>
            <person name="Yamamoto K."/>
            <person name="Antonio B.A."/>
            <person name="Baba T."/>
            <person name="Sakata K."/>
            <person name="Nagamura Y."/>
            <person name="Aoki H."/>
            <person name="Arikawa K."/>
            <person name="Arita K."/>
            <person name="Bito T."/>
            <person name="Chiden Y."/>
            <person name="Fujitsuka N."/>
            <person name="Fukunaka R."/>
            <person name="Hamada M."/>
            <person name="Harada C."/>
            <person name="Hayashi A."/>
            <person name="Hijishita S."/>
            <person name="Honda M."/>
            <person name="Hosokawa S."/>
            <person name="Ichikawa Y."/>
            <person name="Idonuma A."/>
            <person name="Iijima M."/>
            <person name="Ikeda M."/>
            <person name="Ikeno M."/>
            <person name="Ito K."/>
            <person name="Ito S."/>
            <person name="Ito T."/>
            <person name="Ito Y."/>
            <person name="Ito Y."/>
            <person name="Iwabuchi A."/>
            <person name="Kamiya K."/>
            <person name="Karasawa W."/>
            <person name="Kurita K."/>
            <person name="Katagiri S."/>
            <person name="Kikuta A."/>
            <person name="Kobayashi H."/>
            <person name="Kobayashi N."/>
            <person name="Machita K."/>
            <person name="Maehara T."/>
            <person name="Masukawa M."/>
            <person name="Mizubayashi T."/>
            <person name="Mukai Y."/>
            <person name="Nagasaki H."/>
            <person name="Nagata Y."/>
            <person name="Naito S."/>
            <person name="Nakashima M."/>
            <person name="Nakama Y."/>
            <person name="Nakamichi Y."/>
            <person name="Nakamura M."/>
            <person name="Meguro A."/>
            <person name="Negishi M."/>
            <person name="Ohta I."/>
            <person name="Ohta T."/>
            <person name="Okamoto M."/>
            <person name="Ono N."/>
            <person name="Saji S."/>
            <person name="Sakaguchi M."/>
            <person name="Sakai K."/>
            <person name="Shibata M."/>
            <person name="Shimokawa T."/>
            <person name="Song J."/>
            <person name="Takazaki Y."/>
            <person name="Terasawa K."/>
            <person name="Tsugane M."/>
            <person name="Tsuji K."/>
            <person name="Ueda S."/>
            <person name="Waki K."/>
            <person name="Yamagata H."/>
            <person name="Yamamoto M."/>
            <person name="Yamamoto S."/>
            <person name="Yamane H."/>
            <person name="Yoshiki S."/>
            <person name="Yoshihara R."/>
            <person name="Yukawa K."/>
            <person name="Zhong H."/>
            <person name="Yano M."/>
            <person name="Yuan Q."/>
            <person name="Ouyang S."/>
            <person name="Liu J."/>
            <person name="Jones K.M."/>
            <person name="Gansberger K."/>
            <person name="Moffat K."/>
            <person name="Hill J."/>
            <person name="Bera J."/>
            <person name="Fadrosh D."/>
            <person name="Jin S."/>
            <person name="Johri S."/>
            <person name="Kim M."/>
            <person name="Overton L."/>
            <person name="Reardon M."/>
            <person name="Tsitrin T."/>
            <person name="Vuong H."/>
            <person name="Weaver B."/>
            <person name="Ciecko A."/>
            <person name="Tallon L."/>
            <person name="Jackson J."/>
            <person name="Pai G."/>
            <person name="Aken S.V."/>
            <person name="Utterback T."/>
            <person name="Reidmuller S."/>
            <person name="Feldblyum T."/>
            <person name="Hsiao J."/>
            <person name="Zismann V."/>
            <person name="Iobst S."/>
            <person name="de Vazeille A.R."/>
            <person name="Buell C.R."/>
            <person name="Ying K."/>
            <person name="Li Y."/>
            <person name="Lu T."/>
            <person name="Huang Y."/>
            <person name="Zhao Q."/>
            <person name="Feng Q."/>
            <person name="Zhang L."/>
            <person name="Zhu J."/>
            <person name="Weng Q."/>
            <person name="Mu J."/>
            <person name="Lu Y."/>
            <person name="Fan D."/>
            <person name="Liu Y."/>
            <person name="Guan J."/>
            <person name="Zhang Y."/>
            <person name="Yu S."/>
            <person name="Liu X."/>
            <person name="Zhang Y."/>
            <person name="Hong G."/>
            <person name="Han B."/>
            <person name="Choisne N."/>
            <person name="Demange N."/>
            <person name="Orjeda G."/>
            <person name="Samain S."/>
            <person name="Cattolico L."/>
            <person name="Pelletier E."/>
            <person name="Couloux A."/>
            <person name="Segurens B."/>
            <person name="Wincker P."/>
            <person name="D'Hont A."/>
            <person name="Scarpelli C."/>
            <person name="Weissenbach J."/>
            <person name="Salanoubat M."/>
            <person name="Quetier F."/>
            <person name="Yu Y."/>
            <person name="Kim H.R."/>
            <person name="Rambo T."/>
            <person name="Currie J."/>
            <person name="Collura K."/>
            <person name="Luo M."/>
            <person name="Yang T."/>
            <person name="Ammiraju J.S.S."/>
            <person name="Engler F."/>
            <person name="Soderlund C."/>
            <person name="Wing R.A."/>
            <person name="Palmer L.E."/>
            <person name="de la Bastide M."/>
            <person name="Spiegel L."/>
            <person name="Nascimento L."/>
            <person name="Zutavern T."/>
            <person name="O'Shaughnessy A."/>
            <person name="Dike S."/>
            <person name="Dedhia N."/>
            <person name="Preston R."/>
            <person name="Balija V."/>
            <person name="McCombie W.R."/>
            <person name="Chow T."/>
            <person name="Chen H."/>
            <person name="Chung M."/>
            <person name="Chen C."/>
            <person name="Shaw J."/>
            <person name="Wu H."/>
            <person name="Hsiao K."/>
            <person name="Chao Y."/>
            <person name="Chu M."/>
            <person name="Cheng C."/>
            <person name="Hour A."/>
            <person name="Lee P."/>
            <person name="Lin S."/>
            <person name="Lin Y."/>
            <person name="Liou J."/>
            <person name="Liu S."/>
            <person name="Hsing Y."/>
            <person name="Raghuvanshi S."/>
            <person name="Mohanty A."/>
            <person name="Bharti A.K."/>
            <person name="Gaur A."/>
            <person name="Gupta V."/>
            <person name="Kumar D."/>
            <person name="Ravi V."/>
            <person name="Vij S."/>
            <person name="Kapur A."/>
            <person name="Khurana P."/>
            <person name="Khurana P."/>
            <person name="Khurana J.P."/>
            <person name="Tyagi A.K."/>
            <person name="Gaikwad K."/>
            <person name="Singh A."/>
            <person name="Dalal V."/>
            <person name="Srivastava S."/>
            <person name="Dixit A."/>
            <person name="Pal A.K."/>
            <person name="Ghazi I.A."/>
            <person name="Yadav M."/>
            <person name="Pandit A."/>
            <person name="Bhargava A."/>
            <person name="Sureshbabu K."/>
            <person name="Batra K."/>
            <person name="Sharma T.R."/>
            <person name="Mohapatra T."/>
            <person name="Singh N.K."/>
            <person name="Messing J."/>
            <person name="Nelson A.B."/>
            <person name="Fuks G."/>
            <person name="Kavchok S."/>
            <person name="Keizer G."/>
            <person name="Linton E."/>
            <person name="Llaca V."/>
            <person name="Song R."/>
            <person name="Tanyolac B."/>
            <person name="Young S."/>
            <person name="Ho-Il K."/>
            <person name="Hahn J.H."/>
            <person name="Sangsakoo G."/>
            <person name="Vanavichit A."/>
            <person name="de Mattos Luiz.A.T."/>
            <person name="Zimmer P.D."/>
            <person name="Malone G."/>
            <person name="Dellagostin O."/>
            <person name="de Oliveira A.C."/>
            <person name="Bevan M."/>
            <person name="Bancroft I."/>
            <person name="Minx P."/>
            <person name="Cordum H."/>
            <person name="Wilson R."/>
            <person name="Cheng Z."/>
            <person name="Jin W."/>
            <person name="Jiang J."/>
            <person name="Leong S.A."/>
            <person name="Iwama H."/>
            <person name="Gojobori T."/>
            <person name="Itoh T."/>
            <person name="Niimura Y."/>
            <person name="Fujii Y."/>
            <person name="Habara T."/>
            <person name="Sakai H."/>
            <person name="Sato Y."/>
            <person name="Wilson G."/>
            <person name="Kumar K."/>
            <person name="McCouch S."/>
            <person name="Juretic N."/>
            <person name="Hoen D."/>
            <person name="Wright S."/>
            <person name="Bruskiewich R."/>
            <person name="Bureau T."/>
            <person name="Miyao A."/>
            <person name="Hirochika H."/>
            <person name="Nishikawa T."/>
            <person name="Kadowaki K."/>
            <person name="Sugiura M."/>
            <person name="Burr B."/>
            <person name="Sasaki T."/>
        </authorList>
    </citation>
    <scope>NUCLEOTIDE SEQUENCE [LARGE SCALE GENOMIC DNA]</scope>
    <source>
        <strain evidence="3">cv. Nipponbare</strain>
    </source>
</reference>
<sequence length="121" mass="13847">MDVAHRKEFRISGSPDIVSPDWHQRSKGMDDRACEQRVTGDDRGCFMIDQRCHLGINDTAQLDYGGSPPSSQTICSQVDGSTPRKCRDGRWHQVQKQDRRIKNQNVCKSFLGMNALLLWRL</sequence>
<proteinExistence type="predicted"/>
<evidence type="ECO:0000313" key="3">
    <source>
        <dbReference type="Proteomes" id="UP000059680"/>
    </source>
</evidence>
<protein>
    <submittedName>
        <fullName evidence="2">Os05g0380250 protein</fullName>
    </submittedName>
</protein>
<keyword evidence="3" id="KW-1185">Reference proteome</keyword>
<evidence type="ECO:0000313" key="2">
    <source>
        <dbReference type="EMBL" id="BAS93757.1"/>
    </source>
</evidence>
<name>A0A0P0WLW6_ORYSJ</name>
<gene>
    <name evidence="2" type="ordered locus">Os05g0380250</name>
    <name evidence="2" type="ORF">OSNPB_050380250</name>
</gene>
<feature type="compositionally biased region" description="Basic and acidic residues" evidence="1">
    <location>
        <begin position="85"/>
        <end position="98"/>
    </location>
</feature>
<feature type="compositionally biased region" description="Polar residues" evidence="1">
    <location>
        <begin position="68"/>
        <end position="80"/>
    </location>
</feature>
<dbReference type="AlphaFoldDB" id="A0A0P0WLW6"/>
<dbReference type="InParanoid" id="A0A0P0WLW6"/>